<reference evidence="1 2" key="1">
    <citation type="submission" date="2018-07" db="EMBL/GenBank/DDBJ databases">
        <title>Identification of phenol metabolism pathways in Arcobacter.</title>
        <authorList>
            <person name="Miller W.G."/>
            <person name="Yee E."/>
            <person name="Bono J.L."/>
        </authorList>
    </citation>
    <scope>NUCLEOTIDE SEQUENCE [LARGE SCALE GENOMIC DNA]</scope>
    <source>
        <strain evidence="1 2">W63</strain>
    </source>
</reference>
<gene>
    <name evidence="1" type="ORF">AAQM_1316</name>
</gene>
<evidence type="ECO:0000313" key="1">
    <source>
        <dbReference type="EMBL" id="QKE26065.1"/>
    </source>
</evidence>
<dbReference type="AlphaFoldDB" id="A0AAE7E0Y3"/>
<accession>A0AAE7E0Y3</accession>
<dbReference type="Proteomes" id="UP000502065">
    <property type="component" value="Chromosome"/>
</dbReference>
<proteinExistence type="predicted"/>
<dbReference type="KEGG" id="aaqi:AAQM_1316"/>
<organism evidence="1 2">
    <name type="scientific">Arcobacter aquimarinus</name>
    <dbReference type="NCBI Taxonomy" id="1315211"/>
    <lineage>
        <taxon>Bacteria</taxon>
        <taxon>Pseudomonadati</taxon>
        <taxon>Campylobacterota</taxon>
        <taxon>Epsilonproteobacteria</taxon>
        <taxon>Campylobacterales</taxon>
        <taxon>Arcobacteraceae</taxon>
        <taxon>Arcobacter</taxon>
    </lineage>
</organism>
<protein>
    <submittedName>
        <fullName evidence="1">Uncharacterized protein</fullName>
    </submittedName>
</protein>
<dbReference type="EMBL" id="CP030944">
    <property type="protein sequence ID" value="QKE26065.1"/>
    <property type="molecule type" value="Genomic_DNA"/>
</dbReference>
<name>A0AAE7E0Y3_9BACT</name>
<sequence length="99" mass="11471">MKKTILITALISSLLQAEVIYKNKNNNTSYKSDKINFSSSEIYRVSSYRDYVEVTISTKEHGRIRTKLNRTSLKEGDIVSGSCSNYEYGEYKNCYLSRY</sequence>
<keyword evidence="2" id="KW-1185">Reference proteome</keyword>
<evidence type="ECO:0000313" key="2">
    <source>
        <dbReference type="Proteomes" id="UP000502065"/>
    </source>
</evidence>
<dbReference type="RefSeq" id="WP_171920686.1">
    <property type="nucleotide sequence ID" value="NZ_CBCSAE010000004.1"/>
</dbReference>